<keyword evidence="3" id="KW-1185">Reference proteome</keyword>
<dbReference type="EMBL" id="JBHLTG010000009">
    <property type="protein sequence ID" value="MFC0681838.1"/>
    <property type="molecule type" value="Genomic_DNA"/>
</dbReference>
<keyword evidence="1" id="KW-1133">Transmembrane helix</keyword>
<organism evidence="2 3">
    <name type="scientific">Lysobacter korlensis</name>
    <dbReference type="NCBI Taxonomy" id="553636"/>
    <lineage>
        <taxon>Bacteria</taxon>
        <taxon>Pseudomonadati</taxon>
        <taxon>Pseudomonadota</taxon>
        <taxon>Gammaproteobacteria</taxon>
        <taxon>Lysobacterales</taxon>
        <taxon>Lysobacteraceae</taxon>
        <taxon>Lysobacter</taxon>
    </lineage>
</organism>
<reference evidence="2 3" key="1">
    <citation type="submission" date="2024-09" db="EMBL/GenBank/DDBJ databases">
        <authorList>
            <person name="Sun Q."/>
            <person name="Mori K."/>
        </authorList>
    </citation>
    <scope>NUCLEOTIDE SEQUENCE [LARGE SCALE GENOMIC DNA]</scope>
    <source>
        <strain evidence="2 3">KCTC 23076</strain>
    </source>
</reference>
<evidence type="ECO:0000256" key="1">
    <source>
        <dbReference type="SAM" id="Phobius"/>
    </source>
</evidence>
<keyword evidence="1" id="KW-0472">Membrane</keyword>
<sequence length="71" mass="7326">MRDAGILLMGLGLAALIAGQIGNLVQGRRQVVYGIEGEHLRPKPRTFLLAGALAAVALFLLGGVFVGLSAL</sequence>
<dbReference type="Proteomes" id="UP001589896">
    <property type="component" value="Unassembled WGS sequence"/>
</dbReference>
<gene>
    <name evidence="2" type="ORF">ACFFGH_28735</name>
</gene>
<keyword evidence="1" id="KW-0812">Transmembrane</keyword>
<protein>
    <submittedName>
        <fullName evidence="2">Uncharacterized protein</fullName>
    </submittedName>
</protein>
<name>A0ABV6S131_9GAMM</name>
<accession>A0ABV6S131</accession>
<evidence type="ECO:0000313" key="3">
    <source>
        <dbReference type="Proteomes" id="UP001589896"/>
    </source>
</evidence>
<evidence type="ECO:0000313" key="2">
    <source>
        <dbReference type="EMBL" id="MFC0681838.1"/>
    </source>
</evidence>
<proteinExistence type="predicted"/>
<feature type="transmembrane region" description="Helical" evidence="1">
    <location>
        <begin position="6"/>
        <end position="25"/>
    </location>
</feature>
<feature type="transmembrane region" description="Helical" evidence="1">
    <location>
        <begin position="46"/>
        <end position="68"/>
    </location>
</feature>
<dbReference type="RefSeq" id="WP_386675210.1">
    <property type="nucleotide sequence ID" value="NZ_JBHLTG010000009.1"/>
</dbReference>
<comment type="caution">
    <text evidence="2">The sequence shown here is derived from an EMBL/GenBank/DDBJ whole genome shotgun (WGS) entry which is preliminary data.</text>
</comment>